<reference evidence="7 8" key="1">
    <citation type="submission" date="2019-05" db="EMBL/GenBank/DDBJ databases">
        <title>Draft genome sequence of Actinomadura sp. 14C53.</title>
        <authorList>
            <person name="Saricaoglu S."/>
            <person name="Isik K."/>
        </authorList>
    </citation>
    <scope>NUCLEOTIDE SEQUENCE [LARGE SCALE GENOMIC DNA]</scope>
    <source>
        <strain evidence="7 8">14C53</strain>
    </source>
</reference>
<dbReference type="InterPro" id="IPR027417">
    <property type="entry name" value="P-loop_NTPase"/>
</dbReference>
<dbReference type="GO" id="GO:0005524">
    <property type="term" value="F:ATP binding"/>
    <property type="evidence" value="ECO:0007669"/>
    <property type="project" value="UniProtKB-UniRule"/>
</dbReference>
<evidence type="ECO:0000256" key="3">
    <source>
        <dbReference type="ARBA" id="ARBA00022806"/>
    </source>
</evidence>
<evidence type="ECO:0000259" key="6">
    <source>
        <dbReference type="PROSITE" id="PS51198"/>
    </source>
</evidence>
<dbReference type="EMBL" id="VCKW01000194">
    <property type="protein sequence ID" value="TMQ91688.1"/>
    <property type="molecule type" value="Genomic_DNA"/>
</dbReference>
<dbReference type="Pfam" id="PF00580">
    <property type="entry name" value="UvrD-helicase"/>
    <property type="match status" value="1"/>
</dbReference>
<feature type="binding site" evidence="5">
    <location>
        <begin position="23"/>
        <end position="30"/>
    </location>
    <ligand>
        <name>ATP</name>
        <dbReference type="ChEBI" id="CHEBI:30616"/>
    </ligand>
</feature>
<evidence type="ECO:0000256" key="1">
    <source>
        <dbReference type="ARBA" id="ARBA00022741"/>
    </source>
</evidence>
<dbReference type="GO" id="GO:0043138">
    <property type="term" value="F:3'-5' DNA helicase activity"/>
    <property type="evidence" value="ECO:0007669"/>
    <property type="project" value="TreeGrafter"/>
</dbReference>
<sequence>MTTLLSEAQKTLATASSSTFAMACPGAGKTRAIVERFLWRTQQEPRKGVALVSFTSTAIDEIRMRCVDRVEAFRAPNFLGTFEGFLHRFIVTPLFPHVYKIHPRYIQSWDELKSAKFTHRYTGPQSPIRLSWFDYSADGAATLRIDEIPPPVSDEFKELLTLHRSEIEKRASESYLRFLRAGTVTCEAARVLTSRFLTRANGPDTLKRLVGIRFTEIIVDEAQDCGQPELMTLDFLRRRGVIVVMVGDLDQSIFEFRRALPDQVTAFGARLPSKLEMTENFRSSPAVCSFNNALRSGPMTERAPGHRVNITTPVYLIGYVQPTTIAPRVLALGERHGISASDLVILSHREKDGLKAVGKTAFSLSSNRVLAIADAGRQLRSHAFDTKSR</sequence>
<name>A0A5C4J4F3_9ACTN</name>
<dbReference type="Proteomes" id="UP000309174">
    <property type="component" value="Unassembled WGS sequence"/>
</dbReference>
<dbReference type="PANTHER" id="PTHR11070:SF2">
    <property type="entry name" value="ATP-DEPENDENT DNA HELICASE SRS2"/>
    <property type="match status" value="1"/>
</dbReference>
<organism evidence="7 8">
    <name type="scientific">Actinomadura soli</name>
    <dbReference type="NCBI Taxonomy" id="2508997"/>
    <lineage>
        <taxon>Bacteria</taxon>
        <taxon>Bacillati</taxon>
        <taxon>Actinomycetota</taxon>
        <taxon>Actinomycetes</taxon>
        <taxon>Streptosporangiales</taxon>
        <taxon>Thermomonosporaceae</taxon>
        <taxon>Actinomadura</taxon>
    </lineage>
</organism>
<keyword evidence="2 5" id="KW-0378">Hydrolase</keyword>
<evidence type="ECO:0000313" key="8">
    <source>
        <dbReference type="Proteomes" id="UP000309174"/>
    </source>
</evidence>
<evidence type="ECO:0000313" key="7">
    <source>
        <dbReference type="EMBL" id="TMQ91688.1"/>
    </source>
</evidence>
<dbReference type="GO" id="GO:0003677">
    <property type="term" value="F:DNA binding"/>
    <property type="evidence" value="ECO:0007669"/>
    <property type="project" value="InterPro"/>
</dbReference>
<keyword evidence="8" id="KW-1185">Reference proteome</keyword>
<dbReference type="AlphaFoldDB" id="A0A5C4J4F3"/>
<evidence type="ECO:0000256" key="2">
    <source>
        <dbReference type="ARBA" id="ARBA00022801"/>
    </source>
</evidence>
<dbReference type="InterPro" id="IPR000212">
    <property type="entry name" value="DNA_helicase_UvrD/REP"/>
</dbReference>
<dbReference type="InterPro" id="IPR014016">
    <property type="entry name" value="UvrD-like_ATP-bd"/>
</dbReference>
<comment type="caution">
    <text evidence="7">The sequence shown here is derived from an EMBL/GenBank/DDBJ whole genome shotgun (WGS) entry which is preliminary data.</text>
</comment>
<dbReference type="RefSeq" id="WP_138648529.1">
    <property type="nucleotide sequence ID" value="NZ_VCKW01000194.1"/>
</dbReference>
<protein>
    <submittedName>
        <fullName evidence="7">ATP-dependent helicase</fullName>
    </submittedName>
</protein>
<evidence type="ECO:0000256" key="5">
    <source>
        <dbReference type="PROSITE-ProRule" id="PRU00560"/>
    </source>
</evidence>
<dbReference type="GO" id="GO:0016787">
    <property type="term" value="F:hydrolase activity"/>
    <property type="evidence" value="ECO:0007669"/>
    <property type="project" value="UniProtKB-UniRule"/>
</dbReference>
<evidence type="ECO:0000256" key="4">
    <source>
        <dbReference type="ARBA" id="ARBA00022840"/>
    </source>
</evidence>
<keyword evidence="3 5" id="KW-0347">Helicase</keyword>
<keyword evidence="4 5" id="KW-0067">ATP-binding</keyword>
<dbReference type="Gene3D" id="3.40.50.300">
    <property type="entry name" value="P-loop containing nucleotide triphosphate hydrolases"/>
    <property type="match status" value="1"/>
</dbReference>
<dbReference type="OrthoDB" id="9810135at2"/>
<accession>A0A5C4J4F3</accession>
<dbReference type="PROSITE" id="PS51198">
    <property type="entry name" value="UVRD_HELICASE_ATP_BIND"/>
    <property type="match status" value="1"/>
</dbReference>
<gene>
    <name evidence="7" type="ORF">ETD83_29755</name>
</gene>
<feature type="domain" description="UvrD-like helicase ATP-binding" evidence="6">
    <location>
        <begin position="2"/>
        <end position="284"/>
    </location>
</feature>
<keyword evidence="1 5" id="KW-0547">Nucleotide-binding</keyword>
<dbReference type="GO" id="GO:0000725">
    <property type="term" value="P:recombinational repair"/>
    <property type="evidence" value="ECO:0007669"/>
    <property type="project" value="TreeGrafter"/>
</dbReference>
<dbReference type="SUPFAM" id="SSF52540">
    <property type="entry name" value="P-loop containing nucleoside triphosphate hydrolases"/>
    <property type="match status" value="1"/>
</dbReference>
<dbReference type="PANTHER" id="PTHR11070">
    <property type="entry name" value="UVRD / RECB / PCRA DNA HELICASE FAMILY MEMBER"/>
    <property type="match status" value="1"/>
</dbReference>
<proteinExistence type="predicted"/>